<feature type="region of interest" description="Disordered" evidence="1">
    <location>
        <begin position="22"/>
        <end position="42"/>
    </location>
</feature>
<reference evidence="2 3" key="1">
    <citation type="submission" date="2016-10" db="EMBL/GenBank/DDBJ databases">
        <authorList>
            <person name="Varghese N."/>
            <person name="Submissions S."/>
        </authorList>
    </citation>
    <scope>NUCLEOTIDE SEQUENCE [LARGE SCALE GENOMIC DNA]</scope>
    <source>
        <strain evidence="2 3">DSM 18839</strain>
    </source>
</reference>
<comment type="caution">
    <text evidence="2">The sequence shown here is derived from an EMBL/GenBank/DDBJ whole genome shotgun (WGS) entry which is preliminary data.</text>
</comment>
<evidence type="ECO:0000313" key="2">
    <source>
        <dbReference type="EMBL" id="SDF39757.1"/>
    </source>
</evidence>
<evidence type="ECO:0000313" key="3">
    <source>
        <dbReference type="Proteomes" id="UP000198615"/>
    </source>
</evidence>
<organism evidence="2 3">
    <name type="scientific">Thalassobaculum litoreum DSM 18839</name>
    <dbReference type="NCBI Taxonomy" id="1123362"/>
    <lineage>
        <taxon>Bacteria</taxon>
        <taxon>Pseudomonadati</taxon>
        <taxon>Pseudomonadota</taxon>
        <taxon>Alphaproteobacteria</taxon>
        <taxon>Rhodospirillales</taxon>
        <taxon>Thalassobaculaceae</taxon>
        <taxon>Thalassobaculum</taxon>
    </lineage>
</organism>
<protein>
    <submittedName>
        <fullName evidence="2">Uncharacterized protein</fullName>
    </submittedName>
</protein>
<dbReference type="RefSeq" id="WP_028795611.1">
    <property type="nucleotide sequence ID" value="NZ_FNBW01000003.1"/>
</dbReference>
<accession>A0A8G2BFW1</accession>
<evidence type="ECO:0000256" key="1">
    <source>
        <dbReference type="SAM" id="MobiDB-lite"/>
    </source>
</evidence>
<proteinExistence type="predicted"/>
<gene>
    <name evidence="2" type="ORF">SAMN05660686_01155</name>
</gene>
<sequence length="79" mass="8494">MISGLLAPIWNSHIASPDKVRIAGDGSGVSNEPSQKPLVTGRPAGEVAEMDSVQRLEYLRELGRAALNRQRGKVIDILS</sequence>
<name>A0A8G2BFW1_9PROT</name>
<dbReference type="AlphaFoldDB" id="A0A8G2BFW1"/>
<dbReference type="EMBL" id="FNBW01000003">
    <property type="protein sequence ID" value="SDF39757.1"/>
    <property type="molecule type" value="Genomic_DNA"/>
</dbReference>
<keyword evidence="3" id="KW-1185">Reference proteome</keyword>
<dbReference type="Proteomes" id="UP000198615">
    <property type="component" value="Unassembled WGS sequence"/>
</dbReference>